<name>A0A1H9F8A3_9BACT</name>
<dbReference type="Proteomes" id="UP000199021">
    <property type="component" value="Unassembled WGS sequence"/>
</dbReference>
<dbReference type="GO" id="GO:0005886">
    <property type="term" value="C:plasma membrane"/>
    <property type="evidence" value="ECO:0007669"/>
    <property type="project" value="TreeGrafter"/>
</dbReference>
<evidence type="ECO:0000256" key="1">
    <source>
        <dbReference type="SAM" id="Phobius"/>
    </source>
</evidence>
<organism evidence="3 4">
    <name type="scientific">Neolewinella agarilytica</name>
    <dbReference type="NCBI Taxonomy" id="478744"/>
    <lineage>
        <taxon>Bacteria</taxon>
        <taxon>Pseudomonadati</taxon>
        <taxon>Bacteroidota</taxon>
        <taxon>Saprospiria</taxon>
        <taxon>Saprospirales</taxon>
        <taxon>Lewinellaceae</taxon>
        <taxon>Neolewinella</taxon>
    </lineage>
</organism>
<dbReference type="Pfam" id="PF05360">
    <property type="entry name" value="YiaAB"/>
    <property type="match status" value="1"/>
</dbReference>
<dbReference type="OrthoDB" id="3295178at2"/>
<sequence>MSHTIIDHSNSKSFFNMAWIAFVCATLGTIAGIILLEATLAAKGFLAMGFVFTISACFTLAKVMRDRHESERLYNKVERAKTEQFLSEKENPGGSF</sequence>
<feature type="transmembrane region" description="Helical" evidence="1">
    <location>
        <begin position="14"/>
        <end position="36"/>
    </location>
</feature>
<reference evidence="4" key="1">
    <citation type="submission" date="2016-10" db="EMBL/GenBank/DDBJ databases">
        <authorList>
            <person name="Varghese N."/>
            <person name="Submissions S."/>
        </authorList>
    </citation>
    <scope>NUCLEOTIDE SEQUENCE [LARGE SCALE GENOMIC DNA]</scope>
    <source>
        <strain evidence="4">DSM 24740</strain>
    </source>
</reference>
<dbReference type="InParanoid" id="A0A1H9F8A3"/>
<keyword evidence="1" id="KW-1133">Transmembrane helix</keyword>
<dbReference type="InterPro" id="IPR038972">
    <property type="entry name" value="YiaA-like"/>
</dbReference>
<proteinExistence type="predicted"/>
<evidence type="ECO:0000313" key="3">
    <source>
        <dbReference type="EMBL" id="SEQ33663.1"/>
    </source>
</evidence>
<dbReference type="PANTHER" id="PTHR37290:SF1">
    <property type="entry name" value="INNER MEMBRANE PROTEIN YIAA"/>
    <property type="match status" value="1"/>
</dbReference>
<accession>A0A1H9F8A3</accession>
<gene>
    <name evidence="3" type="ORF">SAMN05444359_108110</name>
</gene>
<feature type="domain" description="YiaAB two helix" evidence="2">
    <location>
        <begin position="14"/>
        <end position="66"/>
    </location>
</feature>
<dbReference type="EMBL" id="FOFB01000008">
    <property type="protein sequence ID" value="SEQ33663.1"/>
    <property type="molecule type" value="Genomic_DNA"/>
</dbReference>
<dbReference type="GO" id="GO:0006974">
    <property type="term" value="P:DNA damage response"/>
    <property type="evidence" value="ECO:0007669"/>
    <property type="project" value="TreeGrafter"/>
</dbReference>
<evidence type="ECO:0000259" key="2">
    <source>
        <dbReference type="Pfam" id="PF05360"/>
    </source>
</evidence>
<keyword evidence="4" id="KW-1185">Reference proteome</keyword>
<dbReference type="AlphaFoldDB" id="A0A1H9F8A3"/>
<feature type="transmembrane region" description="Helical" evidence="1">
    <location>
        <begin position="42"/>
        <end position="63"/>
    </location>
</feature>
<dbReference type="InterPro" id="IPR008024">
    <property type="entry name" value="YiaAB"/>
</dbReference>
<protein>
    <submittedName>
        <fullName evidence="3">Positive regulator of sigma(E), RseC/MucC</fullName>
    </submittedName>
</protein>
<dbReference type="STRING" id="478744.SAMN05444359_108110"/>
<keyword evidence="1" id="KW-0812">Transmembrane</keyword>
<dbReference type="PANTHER" id="PTHR37290">
    <property type="entry name" value="INNER MEMBRANE PROTEIN YIAA-RELATED"/>
    <property type="match status" value="1"/>
</dbReference>
<evidence type="ECO:0000313" key="4">
    <source>
        <dbReference type="Proteomes" id="UP000199021"/>
    </source>
</evidence>
<dbReference type="RefSeq" id="WP_090167527.1">
    <property type="nucleotide sequence ID" value="NZ_FOFB01000008.1"/>
</dbReference>
<keyword evidence="1" id="KW-0472">Membrane</keyword>